<evidence type="ECO:0000256" key="2">
    <source>
        <dbReference type="ARBA" id="ARBA00022694"/>
    </source>
</evidence>
<evidence type="ECO:0000256" key="1">
    <source>
        <dbReference type="ARBA" id="ARBA00002663"/>
    </source>
</evidence>
<keyword evidence="10" id="KW-1185">Reference proteome</keyword>
<dbReference type="PANTHER" id="PTHR33992:SF1">
    <property type="entry name" value="RIBONUCLEASE P PROTEIN COMPONENT"/>
    <property type="match status" value="1"/>
</dbReference>
<name>A0A1W2GBS2_REIFA</name>
<protein>
    <recommendedName>
        <fullName evidence="7 8">Ribonuclease P protein component</fullName>
        <shortName evidence="7">RNase P protein</shortName>
        <shortName evidence="7">RNaseP protein</shortName>
        <ecNumber evidence="7 8">3.1.26.5</ecNumber>
    </recommendedName>
    <alternativeName>
        <fullName evidence="7">Protein C5</fullName>
    </alternativeName>
</protein>
<evidence type="ECO:0000313" key="9">
    <source>
        <dbReference type="EMBL" id="SMD33788.1"/>
    </source>
</evidence>
<dbReference type="GO" id="GO:0030677">
    <property type="term" value="C:ribonuclease P complex"/>
    <property type="evidence" value="ECO:0007669"/>
    <property type="project" value="TreeGrafter"/>
</dbReference>
<keyword evidence="5 7" id="KW-0378">Hydrolase</keyword>
<dbReference type="GO" id="GO:0004526">
    <property type="term" value="F:ribonuclease P activity"/>
    <property type="evidence" value="ECO:0007669"/>
    <property type="project" value="UniProtKB-UniRule"/>
</dbReference>
<gene>
    <name evidence="7" type="primary">rnpA</name>
    <name evidence="9" type="ORF">SAMN04488029_1668</name>
</gene>
<dbReference type="Gene3D" id="3.30.230.10">
    <property type="match status" value="1"/>
</dbReference>
<dbReference type="Pfam" id="PF00825">
    <property type="entry name" value="Ribonuclease_P"/>
    <property type="match status" value="1"/>
</dbReference>
<dbReference type="PROSITE" id="PS00648">
    <property type="entry name" value="RIBONUCLEASE_P"/>
    <property type="match status" value="1"/>
</dbReference>
<sequence>MEGTNHTYRKYSFPKRERLSSKKLIDALFTKGASFYFYPFSVRFLLADENTTCHQFMVSVSKRNFKRAVDRNRIKRLIRESYRLHKHLLDEHLPQGKFLLIAYIYTGKEIHPYDFIESKLVDSFRRLKSKMDQ</sequence>
<dbReference type="GO" id="GO:0001682">
    <property type="term" value="P:tRNA 5'-leader removal"/>
    <property type="evidence" value="ECO:0007669"/>
    <property type="project" value="UniProtKB-UniRule"/>
</dbReference>
<dbReference type="GO" id="GO:0042781">
    <property type="term" value="F:3'-tRNA processing endoribonuclease activity"/>
    <property type="evidence" value="ECO:0007669"/>
    <property type="project" value="TreeGrafter"/>
</dbReference>
<proteinExistence type="inferred from homology"/>
<dbReference type="STRING" id="692418.SAMN04488029_1668"/>
<evidence type="ECO:0000256" key="7">
    <source>
        <dbReference type="HAMAP-Rule" id="MF_00227"/>
    </source>
</evidence>
<keyword evidence="2 7" id="KW-0819">tRNA processing</keyword>
<dbReference type="HAMAP" id="MF_00227">
    <property type="entry name" value="RNase_P"/>
    <property type="match status" value="1"/>
</dbReference>
<evidence type="ECO:0000256" key="3">
    <source>
        <dbReference type="ARBA" id="ARBA00022722"/>
    </source>
</evidence>
<comment type="similarity">
    <text evidence="7">Belongs to the RnpA family.</text>
</comment>
<dbReference type="RefSeq" id="WP_084372199.1">
    <property type="nucleotide sequence ID" value="NZ_FWYF01000002.1"/>
</dbReference>
<dbReference type="InterPro" id="IPR000100">
    <property type="entry name" value="RNase_P"/>
</dbReference>
<dbReference type="EMBL" id="FWYF01000002">
    <property type="protein sequence ID" value="SMD33788.1"/>
    <property type="molecule type" value="Genomic_DNA"/>
</dbReference>
<reference evidence="9 10" key="1">
    <citation type="submission" date="2017-04" db="EMBL/GenBank/DDBJ databases">
        <authorList>
            <person name="Afonso C.L."/>
            <person name="Miller P.J."/>
            <person name="Scott M.A."/>
            <person name="Spackman E."/>
            <person name="Goraichik I."/>
            <person name="Dimitrov K.M."/>
            <person name="Suarez D.L."/>
            <person name="Swayne D.E."/>
        </authorList>
    </citation>
    <scope>NUCLEOTIDE SEQUENCE [LARGE SCALE GENOMIC DNA]</scope>
    <source>
        <strain evidence="9 10">DSM 26133</strain>
    </source>
</reference>
<evidence type="ECO:0000256" key="4">
    <source>
        <dbReference type="ARBA" id="ARBA00022759"/>
    </source>
</evidence>
<dbReference type="InterPro" id="IPR020568">
    <property type="entry name" value="Ribosomal_Su5_D2-typ_SF"/>
</dbReference>
<comment type="function">
    <text evidence="1 7">RNaseP catalyzes the removal of the 5'-leader sequence from pre-tRNA to produce the mature 5'-terminus. It can also cleave other RNA substrates such as 4.5S RNA. The protein component plays an auxiliary but essential role in vivo by binding to the 5'-leader sequence and broadening the substrate specificity of the ribozyme.</text>
</comment>
<dbReference type="GO" id="GO:0000049">
    <property type="term" value="F:tRNA binding"/>
    <property type="evidence" value="ECO:0007669"/>
    <property type="project" value="UniProtKB-UniRule"/>
</dbReference>
<dbReference type="OrthoDB" id="1524972at2"/>
<keyword evidence="6 7" id="KW-0694">RNA-binding</keyword>
<evidence type="ECO:0000313" key="10">
    <source>
        <dbReference type="Proteomes" id="UP000192472"/>
    </source>
</evidence>
<dbReference type="EC" id="3.1.26.5" evidence="7 8"/>
<dbReference type="PANTHER" id="PTHR33992">
    <property type="entry name" value="RIBONUCLEASE P PROTEIN COMPONENT"/>
    <property type="match status" value="1"/>
</dbReference>
<comment type="subunit">
    <text evidence="7">Consists of a catalytic RNA component (M1 or rnpB) and a protein subunit.</text>
</comment>
<dbReference type="NCBIfam" id="TIGR00188">
    <property type="entry name" value="rnpA"/>
    <property type="match status" value="1"/>
</dbReference>
<keyword evidence="3 7" id="KW-0540">Nuclease</keyword>
<keyword evidence="4 7" id="KW-0255">Endonuclease</keyword>
<accession>A0A1W2GBS2</accession>
<comment type="catalytic activity">
    <reaction evidence="7">
        <text>Endonucleolytic cleavage of RNA, removing 5'-extranucleotides from tRNA precursor.</text>
        <dbReference type="EC" id="3.1.26.5"/>
    </reaction>
</comment>
<dbReference type="AlphaFoldDB" id="A0A1W2GBS2"/>
<dbReference type="InterPro" id="IPR014721">
    <property type="entry name" value="Ribsml_uS5_D2-typ_fold_subgr"/>
</dbReference>
<evidence type="ECO:0000256" key="5">
    <source>
        <dbReference type="ARBA" id="ARBA00022801"/>
    </source>
</evidence>
<dbReference type="Proteomes" id="UP000192472">
    <property type="component" value="Unassembled WGS sequence"/>
</dbReference>
<organism evidence="9 10">
    <name type="scientific">Reichenbachiella faecimaris</name>
    <dbReference type="NCBI Taxonomy" id="692418"/>
    <lineage>
        <taxon>Bacteria</taxon>
        <taxon>Pseudomonadati</taxon>
        <taxon>Bacteroidota</taxon>
        <taxon>Cytophagia</taxon>
        <taxon>Cytophagales</taxon>
        <taxon>Reichenbachiellaceae</taxon>
        <taxon>Reichenbachiella</taxon>
    </lineage>
</organism>
<dbReference type="InterPro" id="IPR020539">
    <property type="entry name" value="RNase_P_CS"/>
</dbReference>
<evidence type="ECO:0000256" key="6">
    <source>
        <dbReference type="ARBA" id="ARBA00022884"/>
    </source>
</evidence>
<evidence type="ECO:0000256" key="8">
    <source>
        <dbReference type="NCBIfam" id="TIGR00188"/>
    </source>
</evidence>
<dbReference type="SUPFAM" id="SSF54211">
    <property type="entry name" value="Ribosomal protein S5 domain 2-like"/>
    <property type="match status" value="1"/>
</dbReference>